<organism evidence="2 3">
    <name type="scientific">Spirosoma aureum</name>
    <dbReference type="NCBI Taxonomy" id="2692134"/>
    <lineage>
        <taxon>Bacteria</taxon>
        <taxon>Pseudomonadati</taxon>
        <taxon>Bacteroidota</taxon>
        <taxon>Cytophagia</taxon>
        <taxon>Cytophagales</taxon>
        <taxon>Cytophagaceae</taxon>
        <taxon>Spirosoma</taxon>
    </lineage>
</organism>
<name>A0A6G9ANJ2_9BACT</name>
<dbReference type="InterPro" id="IPR001173">
    <property type="entry name" value="Glyco_trans_2-like"/>
</dbReference>
<dbReference type="GO" id="GO:0016758">
    <property type="term" value="F:hexosyltransferase activity"/>
    <property type="evidence" value="ECO:0007669"/>
    <property type="project" value="UniProtKB-ARBA"/>
</dbReference>
<protein>
    <submittedName>
        <fullName evidence="2">Glycosyltransferase</fullName>
    </submittedName>
</protein>
<reference evidence="2 3" key="1">
    <citation type="submission" date="2020-03" db="EMBL/GenBank/DDBJ databases">
        <authorList>
            <person name="Kim M.K."/>
        </authorList>
    </citation>
    <scope>NUCLEOTIDE SEQUENCE [LARGE SCALE GENOMIC DNA]</scope>
    <source>
        <strain evidence="2 3">BT328</strain>
    </source>
</reference>
<sequence length="321" mass="37665">MSSVKVSVVLCTYNGELYLREQLDSLLNQSFRPYEILIQDDQSTDNTWQIIEEYKSLNACIKSHQNSQRLGLNQNFITAFFKASGDYIAISDQDDVWLQDKLDLYVKALHDKDCCFVYSDSFITDSTLTVTGRFNVPDHSLIDLVWMGLAPGHSVLFKKDVLLGLKNLHEIDFIYDWLVGLTALSVGQAKKIDQPATYWRRHDTTVGRQDFKPIEYEYLKPYQLLFRVFKSLLMGRKLKNFSWQYENIFLILKNFEGVTRVKAINKFVTYYKQEKPWAMVIACFIYLRLHQHVKAKDWIKSVYIPLHKYYFYKYTGAGLRG</sequence>
<feature type="domain" description="Glycosyltransferase 2-like" evidence="1">
    <location>
        <begin position="7"/>
        <end position="114"/>
    </location>
</feature>
<proteinExistence type="predicted"/>
<keyword evidence="3" id="KW-1185">Reference proteome</keyword>
<accession>A0A6G9ANJ2</accession>
<dbReference type="AlphaFoldDB" id="A0A6G9ANJ2"/>
<evidence type="ECO:0000313" key="2">
    <source>
        <dbReference type="EMBL" id="QIP13894.1"/>
    </source>
</evidence>
<gene>
    <name evidence="2" type="ORF">G8759_15380</name>
</gene>
<dbReference type="Proteomes" id="UP000501802">
    <property type="component" value="Chromosome"/>
</dbReference>
<dbReference type="EMBL" id="CP050063">
    <property type="protein sequence ID" value="QIP13894.1"/>
    <property type="molecule type" value="Genomic_DNA"/>
</dbReference>
<keyword evidence="2" id="KW-0808">Transferase</keyword>
<dbReference type="PANTHER" id="PTHR22916">
    <property type="entry name" value="GLYCOSYLTRANSFERASE"/>
    <property type="match status" value="1"/>
</dbReference>
<dbReference type="RefSeq" id="WP_167209414.1">
    <property type="nucleotide sequence ID" value="NZ_CP050063.1"/>
</dbReference>
<dbReference type="InterPro" id="IPR029044">
    <property type="entry name" value="Nucleotide-diphossugar_trans"/>
</dbReference>
<evidence type="ECO:0000259" key="1">
    <source>
        <dbReference type="Pfam" id="PF00535"/>
    </source>
</evidence>
<dbReference type="PANTHER" id="PTHR22916:SF3">
    <property type="entry name" value="UDP-GLCNAC:BETAGAL BETA-1,3-N-ACETYLGLUCOSAMINYLTRANSFERASE-LIKE PROTEIN 1"/>
    <property type="match status" value="1"/>
</dbReference>
<dbReference type="Pfam" id="PF00535">
    <property type="entry name" value="Glycos_transf_2"/>
    <property type="match status" value="1"/>
</dbReference>
<dbReference type="Gene3D" id="3.90.550.10">
    <property type="entry name" value="Spore Coat Polysaccharide Biosynthesis Protein SpsA, Chain A"/>
    <property type="match status" value="1"/>
</dbReference>
<dbReference type="SUPFAM" id="SSF53448">
    <property type="entry name" value="Nucleotide-diphospho-sugar transferases"/>
    <property type="match status" value="1"/>
</dbReference>
<dbReference type="KEGG" id="spib:G8759_15380"/>
<evidence type="ECO:0000313" key="3">
    <source>
        <dbReference type="Proteomes" id="UP000501802"/>
    </source>
</evidence>